<dbReference type="GO" id="GO:0031251">
    <property type="term" value="C:PAN complex"/>
    <property type="evidence" value="ECO:0007669"/>
    <property type="project" value="InterPro"/>
</dbReference>
<comment type="caution">
    <text evidence="9">The sequence shown here is derived from an EMBL/GenBank/DDBJ whole genome shotgun (WGS) entry which is preliminary data.</text>
</comment>
<evidence type="ECO:0000313" key="10">
    <source>
        <dbReference type="Proteomes" id="UP001497525"/>
    </source>
</evidence>
<dbReference type="GO" id="GO:0006397">
    <property type="term" value="P:mRNA processing"/>
    <property type="evidence" value="ECO:0007669"/>
    <property type="project" value="UniProtKB-KW"/>
</dbReference>
<keyword evidence="5" id="KW-0067">ATP-binding</keyword>
<feature type="compositionally biased region" description="Polar residues" evidence="7">
    <location>
        <begin position="897"/>
        <end position="908"/>
    </location>
</feature>
<dbReference type="Gene3D" id="1.20.5.5160">
    <property type="match status" value="1"/>
</dbReference>
<dbReference type="SUPFAM" id="SSF56112">
    <property type="entry name" value="Protein kinase-like (PK-like)"/>
    <property type="match status" value="1"/>
</dbReference>
<evidence type="ECO:0000256" key="6">
    <source>
        <dbReference type="ARBA" id="ARBA00023054"/>
    </source>
</evidence>
<dbReference type="PANTHER" id="PTHR12272">
    <property type="entry name" value="DEADENYLATION COMPLEX SUBUNIT PAN3"/>
    <property type="match status" value="1"/>
</dbReference>
<keyword evidence="3" id="KW-0507">mRNA processing</keyword>
<dbReference type="EMBL" id="CAXLJL010000112">
    <property type="protein sequence ID" value="CAL5131916.1"/>
    <property type="molecule type" value="Genomic_DNA"/>
</dbReference>
<feature type="region of interest" description="Disordered" evidence="7">
    <location>
        <begin position="866"/>
        <end position="908"/>
    </location>
</feature>
<dbReference type="AlphaFoldDB" id="A0AAV2T4W9"/>
<dbReference type="Gene3D" id="1.10.510.10">
    <property type="entry name" value="Transferase(Phosphotransferase) domain 1"/>
    <property type="match status" value="1"/>
</dbReference>
<accession>A0AAV2T4W9</accession>
<dbReference type="GO" id="GO:0000289">
    <property type="term" value="P:nuclear-transcribed mRNA poly(A) tail shortening"/>
    <property type="evidence" value="ECO:0007669"/>
    <property type="project" value="InterPro"/>
</dbReference>
<gene>
    <name evidence="9" type="ORF">CDAUBV1_LOCUS4450</name>
</gene>
<evidence type="ECO:0000256" key="1">
    <source>
        <dbReference type="ARBA" id="ARBA00004496"/>
    </source>
</evidence>
<keyword evidence="6" id="KW-0175">Coiled coil</keyword>
<evidence type="ECO:0000256" key="3">
    <source>
        <dbReference type="ARBA" id="ARBA00022664"/>
    </source>
</evidence>
<name>A0AAV2T4W9_CALDB</name>
<dbReference type="GO" id="GO:0005524">
    <property type="term" value="F:ATP binding"/>
    <property type="evidence" value="ECO:0007669"/>
    <property type="project" value="UniProtKB-KW"/>
</dbReference>
<keyword evidence="2" id="KW-0963">Cytoplasm</keyword>
<evidence type="ECO:0000256" key="5">
    <source>
        <dbReference type="ARBA" id="ARBA00022840"/>
    </source>
</evidence>
<organism evidence="9 10">
    <name type="scientific">Calicophoron daubneyi</name>
    <name type="common">Rumen fluke</name>
    <name type="synonym">Paramphistomum daubneyi</name>
    <dbReference type="NCBI Taxonomy" id="300641"/>
    <lineage>
        <taxon>Eukaryota</taxon>
        <taxon>Metazoa</taxon>
        <taxon>Spiralia</taxon>
        <taxon>Lophotrochozoa</taxon>
        <taxon>Platyhelminthes</taxon>
        <taxon>Trematoda</taxon>
        <taxon>Digenea</taxon>
        <taxon>Plagiorchiida</taxon>
        <taxon>Pronocephalata</taxon>
        <taxon>Paramphistomoidea</taxon>
        <taxon>Paramphistomidae</taxon>
        <taxon>Calicophoron</taxon>
    </lineage>
</organism>
<dbReference type="InterPro" id="IPR041332">
    <property type="entry name" value="Pan3_CK"/>
</dbReference>
<sequence>MASNFYYGGSQSANMLAHPLKNLSLGPSQITQSLELNPAGSSLAGIGQALSFVRPTTESGLPNNFRSQPSRSNNISDIIVSQMGASVTGGARPPVSGVSGMGGPLYSRQNGSFFKTGDRPPQLAKASDSESQLFPVFRGSLSHANPRLRTRGSSVVYADRLGYIISRDSSAAEITEISCVGNHRRRAHPQKSDRRGKRSDIVYENVSTIHSASRVLSHLQDSSPSSFNNNISSSACAAFVLNRFGGTVDSIIPDGTVNNSAGTHSSQSSSSTAGNLNNMLSIPQSFGGLLTPPIRPIVQSSFPANTPSNSSLSIPPVESCQSLASMTTDINIDGKLSSVNPSGPSLSTQYYTSQQFENTRNLQTSGALKAAPWILVPPVPEGTAAYMRTGRVHELKSRASNDRVYSATHMDHELKQVLHNKVQACLFTSDDATKEKLPRNLGAYTDLIPLEVLQSPRVSVTFGLPCVCFKAWSPRFARPVLLRRVVLPPDREAALSPDAYYLAKQLSELDHPAVIGFRDVFFTNAFDDNSAIVVYEYTPCSSTLQQIHMSDPMKLTSFSSPFNINRGARPHSALKASPSDFDMLDEATVWSYLVQLIHGLRFIHQKVHRACGVLDPTKILIQDGTRLRINCFGLKDVLFHQSQDVNLAEEQGNDFIQLGKLILGAACGTSEAVQTSQRVTAFNVLQRTYRPELVALIRSLVSGQITGIDQLMRATAPFAYDQLSRVSDHSDFLERQLFLGMECDRLFRLVCKLQSIVERNDRHTANPDWSETGDRYMLKLFRDFVFHQTDQLGAPYLDLVHIVNTLNKVEAGSTERLCLVSRDSQNVIIVTYADIKKWLDTSFQHLVELHRQSRCDIQLAQQRQAREQQQQKQQTLSAVSESLGQTPGDDLIRNGKEQNGSANSSGDA</sequence>
<evidence type="ECO:0000313" key="9">
    <source>
        <dbReference type="EMBL" id="CAL5131916.1"/>
    </source>
</evidence>
<comment type="subcellular location">
    <subcellularLocation>
        <location evidence="1">Cytoplasm</location>
    </subcellularLocation>
</comment>
<feature type="domain" description="Pan3 C-terminal knob" evidence="8">
    <location>
        <begin position="708"/>
        <end position="846"/>
    </location>
</feature>
<protein>
    <recommendedName>
        <fullName evidence="8">Pan3 C-terminal knob domain-containing protein</fullName>
    </recommendedName>
</protein>
<dbReference type="GO" id="GO:0000932">
    <property type="term" value="C:P-body"/>
    <property type="evidence" value="ECO:0007669"/>
    <property type="project" value="TreeGrafter"/>
</dbReference>
<dbReference type="PANTHER" id="PTHR12272:SF11">
    <property type="entry name" value="PAN2-PAN3 DEADENYLATION COMPLEX SUBUNIT PAN3"/>
    <property type="match status" value="1"/>
</dbReference>
<reference evidence="9" key="1">
    <citation type="submission" date="2024-06" db="EMBL/GenBank/DDBJ databases">
        <authorList>
            <person name="Liu X."/>
            <person name="Lenzi L."/>
            <person name="Haldenby T S."/>
            <person name="Uol C."/>
        </authorList>
    </citation>
    <scope>NUCLEOTIDE SEQUENCE</scope>
</reference>
<dbReference type="InterPro" id="IPR030844">
    <property type="entry name" value="PAN3"/>
</dbReference>
<dbReference type="InterPro" id="IPR011009">
    <property type="entry name" value="Kinase-like_dom_sf"/>
</dbReference>
<dbReference type="Gene3D" id="1.10.287.3700">
    <property type="match status" value="1"/>
</dbReference>
<evidence type="ECO:0000256" key="7">
    <source>
        <dbReference type="SAM" id="MobiDB-lite"/>
    </source>
</evidence>
<dbReference type="Proteomes" id="UP001497525">
    <property type="component" value="Unassembled WGS sequence"/>
</dbReference>
<evidence type="ECO:0000256" key="4">
    <source>
        <dbReference type="ARBA" id="ARBA00022741"/>
    </source>
</evidence>
<proteinExistence type="predicted"/>
<feature type="compositionally biased region" description="Polar residues" evidence="7">
    <location>
        <begin position="875"/>
        <end position="885"/>
    </location>
</feature>
<dbReference type="GO" id="GO:0008143">
    <property type="term" value="F:poly(A) binding"/>
    <property type="evidence" value="ECO:0007669"/>
    <property type="project" value="TreeGrafter"/>
</dbReference>
<keyword evidence="4" id="KW-0547">Nucleotide-binding</keyword>
<evidence type="ECO:0000256" key="2">
    <source>
        <dbReference type="ARBA" id="ARBA00022490"/>
    </source>
</evidence>
<dbReference type="Pfam" id="PF18101">
    <property type="entry name" value="Pan3_CK"/>
    <property type="match status" value="1"/>
</dbReference>
<evidence type="ECO:0000259" key="8">
    <source>
        <dbReference type="Pfam" id="PF18101"/>
    </source>
</evidence>